<name>A0ABS9EMW6_9BACT</name>
<comment type="caution">
    <text evidence="9">The sequence shown here is derived from an EMBL/GenBank/DDBJ whole genome shotgun (WGS) entry which is preliminary data.</text>
</comment>
<dbReference type="CDD" id="cd06304">
    <property type="entry name" value="PBP1_BmpA_Med_PnrA-like"/>
    <property type="match status" value="1"/>
</dbReference>
<keyword evidence="5" id="KW-0472">Membrane</keyword>
<evidence type="ECO:0000256" key="3">
    <source>
        <dbReference type="ARBA" id="ARBA00022475"/>
    </source>
</evidence>
<dbReference type="EMBL" id="JAKGUD010000005">
    <property type="protein sequence ID" value="MCF4142500.1"/>
    <property type="molecule type" value="Genomic_DNA"/>
</dbReference>
<keyword evidence="10" id="KW-1185">Reference proteome</keyword>
<evidence type="ECO:0000256" key="2">
    <source>
        <dbReference type="ARBA" id="ARBA00008610"/>
    </source>
</evidence>
<evidence type="ECO:0000256" key="5">
    <source>
        <dbReference type="ARBA" id="ARBA00023136"/>
    </source>
</evidence>
<keyword evidence="4 7" id="KW-0732">Signal</keyword>
<evidence type="ECO:0000256" key="7">
    <source>
        <dbReference type="SAM" id="SignalP"/>
    </source>
</evidence>
<keyword evidence="6" id="KW-0449">Lipoprotein</keyword>
<sequence length="332" mass="35887">MRFTEKCAVFFMAVCIALAAVAPAMAEAKAPKDHKIVLILPGPINDQSWNATNYAGLVACNEELGTAMEYVENVQASDYESTFRNYAERGYDLIMAAGTQFDEAANRVAAKYPDSVFCVVNGLVSQGPNVRPVLPKEYEASYLAGIIAGFTTETGKVGMVGGFPNKLMVRLMNTYEYGVRIGSPEAKANRAYSNSWSDVALGKQMATSMIDKGADVLFFYANQVGLGAIQAAKEKGVKFVGFASNQNDIAKGTVVASVYFDFADMYKWTLGKFMDGTLAPEVNQAGIAEGIVKVAYSDQVPDEVRAQVEKAEKAITSGNLLYFASEFPESLK</sequence>
<dbReference type="InterPro" id="IPR050957">
    <property type="entry name" value="BMP_lipoprotein"/>
</dbReference>
<comment type="similarity">
    <text evidence="2">Belongs to the BMP lipoprotein family.</text>
</comment>
<evidence type="ECO:0000256" key="6">
    <source>
        <dbReference type="ARBA" id="ARBA00023288"/>
    </source>
</evidence>
<dbReference type="RefSeq" id="WP_236099225.1">
    <property type="nucleotide sequence ID" value="NZ_JAKGUD010000005.1"/>
</dbReference>
<evidence type="ECO:0000256" key="4">
    <source>
        <dbReference type="ARBA" id="ARBA00022729"/>
    </source>
</evidence>
<gene>
    <name evidence="9" type="ORF">L2W38_06705</name>
</gene>
<organism evidence="9 10">
    <name type="scientific">Dethiosulfovibrio marinus</name>
    <dbReference type="NCBI Taxonomy" id="133532"/>
    <lineage>
        <taxon>Bacteria</taxon>
        <taxon>Thermotogati</taxon>
        <taxon>Synergistota</taxon>
        <taxon>Synergistia</taxon>
        <taxon>Synergistales</taxon>
        <taxon>Dethiosulfovibrionaceae</taxon>
        <taxon>Dethiosulfovibrio</taxon>
    </lineage>
</organism>
<proteinExistence type="inferred from homology"/>
<accession>A0ABS9EMW6</accession>
<evidence type="ECO:0000256" key="1">
    <source>
        <dbReference type="ARBA" id="ARBA00004193"/>
    </source>
</evidence>
<evidence type="ECO:0000313" key="10">
    <source>
        <dbReference type="Proteomes" id="UP001200430"/>
    </source>
</evidence>
<dbReference type="PANTHER" id="PTHR34296:SF2">
    <property type="entry name" value="ABC TRANSPORTER GUANOSINE-BINDING PROTEIN NUPN"/>
    <property type="match status" value="1"/>
</dbReference>
<feature type="chain" id="PRO_5046702961" evidence="7">
    <location>
        <begin position="27"/>
        <end position="332"/>
    </location>
</feature>
<comment type="subcellular location">
    <subcellularLocation>
        <location evidence="1">Cell membrane</location>
        <topology evidence="1">Lipid-anchor</topology>
    </subcellularLocation>
</comment>
<dbReference type="InterPro" id="IPR003760">
    <property type="entry name" value="PnrA-like"/>
</dbReference>
<evidence type="ECO:0000259" key="8">
    <source>
        <dbReference type="Pfam" id="PF02608"/>
    </source>
</evidence>
<dbReference type="Pfam" id="PF02608">
    <property type="entry name" value="Bmp"/>
    <property type="match status" value="1"/>
</dbReference>
<feature type="domain" description="ABC transporter substrate-binding protein PnrA-like" evidence="8">
    <location>
        <begin position="35"/>
        <end position="316"/>
    </location>
</feature>
<protein>
    <submittedName>
        <fullName evidence="9">BMP family protein</fullName>
    </submittedName>
</protein>
<dbReference type="SUPFAM" id="SSF53822">
    <property type="entry name" value="Periplasmic binding protein-like I"/>
    <property type="match status" value="1"/>
</dbReference>
<keyword evidence="3" id="KW-1003">Cell membrane</keyword>
<dbReference type="InterPro" id="IPR028082">
    <property type="entry name" value="Peripla_BP_I"/>
</dbReference>
<dbReference type="Proteomes" id="UP001200430">
    <property type="component" value="Unassembled WGS sequence"/>
</dbReference>
<feature type="signal peptide" evidence="7">
    <location>
        <begin position="1"/>
        <end position="26"/>
    </location>
</feature>
<evidence type="ECO:0000313" key="9">
    <source>
        <dbReference type="EMBL" id="MCF4142500.1"/>
    </source>
</evidence>
<reference evidence="9 10" key="1">
    <citation type="submission" date="2022-01" db="EMBL/GenBank/DDBJ databases">
        <title>Dethiosulfovibrio faecalis sp. nov., a novel proteolytic, non-sulfur-reducing bacterium isolated from a marine aquaculture solid waste bioreactor.</title>
        <authorList>
            <person name="Grabowski S."/>
            <person name="Apolinario E."/>
            <person name="Schneider N."/>
            <person name="Marshall C.W."/>
            <person name="Sowers K.R."/>
        </authorList>
    </citation>
    <scope>NUCLEOTIDE SEQUENCE [LARGE SCALE GENOMIC DNA]</scope>
    <source>
        <strain evidence="9 10">DSM 12537</strain>
    </source>
</reference>
<dbReference type="Gene3D" id="3.40.50.2300">
    <property type="match status" value="2"/>
</dbReference>
<dbReference type="PANTHER" id="PTHR34296">
    <property type="entry name" value="TRANSCRIPTIONAL ACTIVATOR PROTEIN MED"/>
    <property type="match status" value="1"/>
</dbReference>